<comment type="subcellular location">
    <subcellularLocation>
        <location evidence="1">Membrane</location>
        <topology evidence="1">Multi-pass membrane protein</topology>
    </subcellularLocation>
</comment>
<feature type="transmembrane region" description="Helical" evidence="5">
    <location>
        <begin position="12"/>
        <end position="39"/>
    </location>
</feature>
<evidence type="ECO:0000313" key="7">
    <source>
        <dbReference type="Proteomes" id="UP000195043"/>
    </source>
</evidence>
<feature type="transmembrane region" description="Helical" evidence="5">
    <location>
        <begin position="219"/>
        <end position="239"/>
    </location>
</feature>
<dbReference type="PRINTS" id="PR00762">
    <property type="entry name" value="CLCHANNEL"/>
</dbReference>
<dbReference type="OrthoDB" id="9767361at2"/>
<dbReference type="Gene3D" id="1.10.3080.10">
    <property type="entry name" value="Clc chloride channel"/>
    <property type="match status" value="1"/>
</dbReference>
<accession>A0A242A7P7</accession>
<dbReference type="Pfam" id="PF00654">
    <property type="entry name" value="Voltage_CLC"/>
    <property type="match status" value="1"/>
</dbReference>
<feature type="transmembrane region" description="Helical" evidence="5">
    <location>
        <begin position="291"/>
        <end position="312"/>
    </location>
</feature>
<dbReference type="Proteomes" id="UP000195043">
    <property type="component" value="Unassembled WGS sequence"/>
</dbReference>
<keyword evidence="4 5" id="KW-0472">Membrane</keyword>
<dbReference type="EMBL" id="NGKU01000001">
    <property type="protein sequence ID" value="OTN76910.1"/>
    <property type="molecule type" value="Genomic_DNA"/>
</dbReference>
<evidence type="ECO:0008006" key="8">
    <source>
        <dbReference type="Google" id="ProtNLM"/>
    </source>
</evidence>
<evidence type="ECO:0000256" key="5">
    <source>
        <dbReference type="SAM" id="Phobius"/>
    </source>
</evidence>
<dbReference type="InterPro" id="IPR001807">
    <property type="entry name" value="ClC"/>
</dbReference>
<feature type="transmembrane region" description="Helical" evidence="5">
    <location>
        <begin position="251"/>
        <end position="270"/>
    </location>
</feature>
<protein>
    <recommendedName>
        <fullName evidence="8">Voltage-gated chloride channel family protein</fullName>
    </recommendedName>
</protein>
<feature type="transmembrane region" description="Helical" evidence="5">
    <location>
        <begin position="178"/>
        <end position="198"/>
    </location>
</feature>
<feature type="transmembrane region" description="Helical" evidence="5">
    <location>
        <begin position="142"/>
        <end position="166"/>
    </location>
</feature>
<dbReference type="SUPFAM" id="SSF81340">
    <property type="entry name" value="Clc chloride channel"/>
    <property type="match status" value="1"/>
</dbReference>
<dbReference type="RefSeq" id="WP_086274975.1">
    <property type="nucleotide sequence ID" value="NZ_NGKU01000001.1"/>
</dbReference>
<evidence type="ECO:0000313" key="6">
    <source>
        <dbReference type="EMBL" id="OTN76910.1"/>
    </source>
</evidence>
<dbReference type="PANTHER" id="PTHR43427">
    <property type="entry name" value="CHLORIDE CHANNEL PROTEIN CLC-E"/>
    <property type="match status" value="1"/>
</dbReference>
<dbReference type="InterPro" id="IPR050368">
    <property type="entry name" value="ClC-type_chloride_channel"/>
</dbReference>
<evidence type="ECO:0000256" key="1">
    <source>
        <dbReference type="ARBA" id="ARBA00004141"/>
    </source>
</evidence>
<proteinExistence type="predicted"/>
<gene>
    <name evidence="6" type="ORF">A5886_001989</name>
</gene>
<dbReference type="GO" id="GO:0015108">
    <property type="term" value="F:chloride transmembrane transporter activity"/>
    <property type="evidence" value="ECO:0007669"/>
    <property type="project" value="InterPro"/>
</dbReference>
<evidence type="ECO:0000256" key="2">
    <source>
        <dbReference type="ARBA" id="ARBA00022692"/>
    </source>
</evidence>
<comment type="caution">
    <text evidence="6">The sequence shown here is derived from an EMBL/GenBank/DDBJ whole genome shotgun (WGS) entry which is preliminary data.</text>
</comment>
<evidence type="ECO:0000256" key="3">
    <source>
        <dbReference type="ARBA" id="ARBA00022989"/>
    </source>
</evidence>
<reference evidence="6 7" key="1">
    <citation type="submission" date="2017-05" db="EMBL/GenBank/DDBJ databases">
        <title>The Genome Sequence of Enterococcus sp. 8G7_MSG3316.</title>
        <authorList>
            <consortium name="The Broad Institute Genomics Platform"/>
            <consortium name="The Broad Institute Genomic Center for Infectious Diseases"/>
            <person name="Earl A."/>
            <person name="Manson A."/>
            <person name="Schwartman J."/>
            <person name="Gilmore M."/>
            <person name="Abouelleil A."/>
            <person name="Cao P."/>
            <person name="Chapman S."/>
            <person name="Cusick C."/>
            <person name="Shea T."/>
            <person name="Young S."/>
            <person name="Neafsey D."/>
            <person name="Nusbaum C."/>
            <person name="Birren B."/>
        </authorList>
    </citation>
    <scope>NUCLEOTIDE SEQUENCE [LARGE SCALE GENOMIC DNA]</scope>
    <source>
        <strain evidence="6 7">8G7_MSG3316</strain>
    </source>
</reference>
<name>A0A242A7P7_9ENTE</name>
<keyword evidence="2 5" id="KW-0812">Transmembrane</keyword>
<dbReference type="STRING" id="1834191.A5886_001989"/>
<dbReference type="AlphaFoldDB" id="A0A242A7P7"/>
<dbReference type="GO" id="GO:0016020">
    <property type="term" value="C:membrane"/>
    <property type="evidence" value="ECO:0007669"/>
    <property type="project" value="UniProtKB-SubCell"/>
</dbReference>
<feature type="transmembrane region" description="Helical" evidence="5">
    <location>
        <begin position="45"/>
        <end position="65"/>
    </location>
</feature>
<keyword evidence="7" id="KW-1185">Reference proteome</keyword>
<dbReference type="PANTHER" id="PTHR43427:SF12">
    <property type="entry name" value="CHLORIDE TRANSPORTER"/>
    <property type="match status" value="1"/>
</dbReference>
<organism evidence="6 7">
    <name type="scientific">Candidatus Enterococcus testudinis</name>
    <dbReference type="NCBI Taxonomy" id="1834191"/>
    <lineage>
        <taxon>Bacteria</taxon>
        <taxon>Bacillati</taxon>
        <taxon>Bacillota</taxon>
        <taxon>Bacilli</taxon>
        <taxon>Lactobacillales</taxon>
        <taxon>Enterococcaceae</taxon>
        <taxon>Enterococcus</taxon>
    </lineage>
</organism>
<evidence type="ECO:0000256" key="4">
    <source>
        <dbReference type="ARBA" id="ARBA00023136"/>
    </source>
</evidence>
<sequence>MAKQWINYREFLILSIISLSIGVVVGLLDACFGEILLFLTSIRMAHFFYLIPFLPFAGLLFVYYFQKYGQKSTQGMNLVFLAGHEKEREIPLRMIPFVMIGTWVTHLFGGSAGREGVAVQLGATIANRFGAWLKLEKYNQTLIIIGMAAGFAGLFETPLAATFFALEVLVVGKLFHHALFPALLAAFTASTVSQWAGLEKFSIAISGTFDFTIAVFLKLLLLGLIFGLTGAAFAFLLAQLKHRIQKWFPNALRRIFIGSAGLAILLVLLYQGRYAGLGTNLIAAAFADQQIYTYDWLLKMLLTVLTISIGFLGGEVTPLFAIGTTLGAVLAPIFGLPIELVAALGYASVFGSATNTVFAPIFIGGEVFGFQTIPYFAVVCSVAYFCSGKNSIYALQKNQDLRYHRSNE</sequence>
<dbReference type="InterPro" id="IPR014743">
    <property type="entry name" value="Cl-channel_core"/>
</dbReference>
<keyword evidence="3 5" id="KW-1133">Transmembrane helix</keyword>